<reference evidence="2" key="1">
    <citation type="submission" date="2018-02" db="EMBL/GenBank/DDBJ databases">
        <title>Rhizophora mucronata_Transcriptome.</title>
        <authorList>
            <person name="Meera S.P."/>
            <person name="Sreeshan A."/>
            <person name="Augustine A."/>
        </authorList>
    </citation>
    <scope>NUCLEOTIDE SEQUENCE</scope>
    <source>
        <tissue evidence="2">Leaf</tissue>
    </source>
</reference>
<name>A0A2P2MRG9_RHIMU</name>
<accession>A0A2P2MRG9</accession>
<sequence length="102" mass="11793">MLVDRNCLWDINLALGYYVIVAIRRSAPQHLKLMQAGLLVKNPMHTFIHLMVCHSMNWQYLFQKAASILLRTMMTYASSVLMVEILFFVMDAQGPFIKFLGL</sequence>
<keyword evidence="1" id="KW-1133">Transmembrane helix</keyword>
<evidence type="ECO:0000256" key="1">
    <source>
        <dbReference type="SAM" id="Phobius"/>
    </source>
</evidence>
<dbReference type="EMBL" id="GGEC01052318">
    <property type="protein sequence ID" value="MBX32802.1"/>
    <property type="molecule type" value="Transcribed_RNA"/>
</dbReference>
<keyword evidence="1" id="KW-0472">Membrane</keyword>
<organism evidence="2">
    <name type="scientific">Rhizophora mucronata</name>
    <name type="common">Asiatic mangrove</name>
    <dbReference type="NCBI Taxonomy" id="61149"/>
    <lineage>
        <taxon>Eukaryota</taxon>
        <taxon>Viridiplantae</taxon>
        <taxon>Streptophyta</taxon>
        <taxon>Embryophyta</taxon>
        <taxon>Tracheophyta</taxon>
        <taxon>Spermatophyta</taxon>
        <taxon>Magnoliopsida</taxon>
        <taxon>eudicotyledons</taxon>
        <taxon>Gunneridae</taxon>
        <taxon>Pentapetalae</taxon>
        <taxon>rosids</taxon>
        <taxon>fabids</taxon>
        <taxon>Malpighiales</taxon>
        <taxon>Rhizophoraceae</taxon>
        <taxon>Rhizophora</taxon>
    </lineage>
</organism>
<feature type="transmembrane region" description="Helical" evidence="1">
    <location>
        <begin position="68"/>
        <end position="90"/>
    </location>
</feature>
<dbReference type="AlphaFoldDB" id="A0A2P2MRG9"/>
<proteinExistence type="predicted"/>
<keyword evidence="1" id="KW-0812">Transmembrane</keyword>
<evidence type="ECO:0000313" key="2">
    <source>
        <dbReference type="EMBL" id="MBX32802.1"/>
    </source>
</evidence>
<protein>
    <submittedName>
        <fullName evidence="2">Uncharacterized protein MANES_08G016600</fullName>
    </submittedName>
</protein>